<evidence type="ECO:0000256" key="1">
    <source>
        <dbReference type="SAM" id="Coils"/>
    </source>
</evidence>
<dbReference type="EMBL" id="JAAOAV010000018">
    <property type="protein sequence ID" value="KAF5611680.1"/>
    <property type="molecule type" value="Genomic_DNA"/>
</dbReference>
<feature type="compositionally biased region" description="Acidic residues" evidence="2">
    <location>
        <begin position="273"/>
        <end position="307"/>
    </location>
</feature>
<gene>
    <name evidence="4" type="ORF">FSUBG_2117</name>
</gene>
<feature type="coiled-coil region" evidence="1">
    <location>
        <begin position="477"/>
        <end position="542"/>
    </location>
</feature>
<evidence type="ECO:0000313" key="5">
    <source>
        <dbReference type="Proteomes" id="UP000547976"/>
    </source>
</evidence>
<name>A0A8H5Q8K2_GIBSU</name>
<organism evidence="4 5">
    <name type="scientific">Gibberella subglutinans</name>
    <name type="common">Fusarium subglutinans</name>
    <dbReference type="NCBI Taxonomy" id="42677"/>
    <lineage>
        <taxon>Eukaryota</taxon>
        <taxon>Fungi</taxon>
        <taxon>Dikarya</taxon>
        <taxon>Ascomycota</taxon>
        <taxon>Pezizomycotina</taxon>
        <taxon>Sordariomycetes</taxon>
        <taxon>Hypocreomycetidae</taxon>
        <taxon>Hypocreales</taxon>
        <taxon>Nectriaceae</taxon>
        <taxon>Fusarium</taxon>
        <taxon>Fusarium fujikuroi species complex</taxon>
    </lineage>
</organism>
<reference evidence="4 5" key="1">
    <citation type="submission" date="2020-05" db="EMBL/GenBank/DDBJ databases">
        <title>Identification and distribution of gene clusters putatively required for synthesis of sphingolipid metabolism inhibitors in phylogenetically diverse species of the filamentous fungus Fusarium.</title>
        <authorList>
            <person name="Kim H.-S."/>
            <person name="Busman M."/>
            <person name="Brown D.W."/>
            <person name="Divon H."/>
            <person name="Uhlig S."/>
            <person name="Proctor R.H."/>
        </authorList>
    </citation>
    <scope>NUCLEOTIDE SEQUENCE [LARGE SCALE GENOMIC DNA]</scope>
    <source>
        <strain evidence="4 5">NRRL 66333</strain>
    </source>
</reference>
<dbReference type="Proteomes" id="UP000547976">
    <property type="component" value="Unassembled WGS sequence"/>
</dbReference>
<feature type="compositionally biased region" description="Polar residues" evidence="2">
    <location>
        <begin position="167"/>
        <end position="177"/>
    </location>
</feature>
<accession>A0A8H5Q8K2</accession>
<feature type="domain" description="Inner kinetochore subunit AME1" evidence="3">
    <location>
        <begin position="434"/>
        <end position="629"/>
    </location>
</feature>
<feature type="region of interest" description="Disordered" evidence="2">
    <location>
        <begin position="1"/>
        <end position="402"/>
    </location>
</feature>
<feature type="compositionally biased region" description="Basic and acidic residues" evidence="2">
    <location>
        <begin position="7"/>
        <end position="17"/>
    </location>
</feature>
<dbReference type="InterPro" id="IPR048743">
    <property type="entry name" value="AME1"/>
</dbReference>
<feature type="compositionally biased region" description="Polar residues" evidence="2">
    <location>
        <begin position="202"/>
        <end position="213"/>
    </location>
</feature>
<dbReference type="AlphaFoldDB" id="A0A8H5Q8K2"/>
<protein>
    <recommendedName>
        <fullName evidence="3">Inner kinetochore subunit AME1 domain-containing protein</fullName>
    </recommendedName>
</protein>
<proteinExistence type="predicted"/>
<feature type="compositionally biased region" description="Acidic residues" evidence="2">
    <location>
        <begin position="151"/>
        <end position="160"/>
    </location>
</feature>
<keyword evidence="5" id="KW-1185">Reference proteome</keyword>
<keyword evidence="1" id="KW-0175">Coiled coil</keyword>
<feature type="compositionally biased region" description="Acidic residues" evidence="2">
    <location>
        <begin position="335"/>
        <end position="347"/>
    </location>
</feature>
<evidence type="ECO:0000313" key="4">
    <source>
        <dbReference type="EMBL" id="KAF5611680.1"/>
    </source>
</evidence>
<dbReference type="RefSeq" id="XP_036542393.1">
    <property type="nucleotide sequence ID" value="XM_036679857.1"/>
</dbReference>
<dbReference type="GeneID" id="59314575"/>
<sequence>MATGQQRRADRLNERLRGAQRANIEDDSFNLDIAGLNIAGSTPAAPAPAPPTSSERRTPNTSAKRRRLDNEPPPSAQAQGSARRRSPRLSDPYDLPETSKESGAQDTTGESREEEAPSPDLVEEPEAEPVEEEEIESAPQSEPELPSPEVEAPDENEADVELPVLPSNESSEQPSQRRTSRRSLEQIAQDVANKRQDVRMSETISSTTRLHTTLQEDDAPPSSSPLVRKVRRSEGPAVIRSRLSQRRPSRLAEQDEEDELSPNRADHAPADDERSDDATEVAEPEVDEAEEEPAVEEEPQEEEEAAEAIDAVEAAKTIGRKRPRRSLPSQSPVAEPDEQAEEGEAEEPAAKRRRGRPSRSPATQKQPAPKPKPTKSKARTTQEKPLPKQIRRTKQAAKERRVSDGSAIEVTVQRFVNVKKFIKGDDEEEDHLAADLPFTTTGVTAVDVFAQACLEVIDGTVAKLFETLQNTEEKDKKKECRIKIRALEAYKEELTSRLLQLSIHLMDWQSLRKRVRLVQREKLSLREEILRLKAEREQVALKMDAVRIKHEEDTKESKYRLDTSATMHDIDMAVERGRDAPELSRAQEKKADLANLELLVARITDEASSSSSAGGMLQQVKNFNAFLERAAIALETR</sequence>
<evidence type="ECO:0000256" key="2">
    <source>
        <dbReference type="SAM" id="MobiDB-lite"/>
    </source>
</evidence>
<evidence type="ECO:0000259" key="3">
    <source>
        <dbReference type="Pfam" id="PF20994"/>
    </source>
</evidence>
<feature type="compositionally biased region" description="Acidic residues" evidence="2">
    <location>
        <begin position="116"/>
        <end position="136"/>
    </location>
</feature>
<comment type="caution">
    <text evidence="4">The sequence shown here is derived from an EMBL/GenBank/DDBJ whole genome shotgun (WGS) entry which is preliminary data.</text>
</comment>
<dbReference type="OrthoDB" id="5377952at2759"/>
<dbReference type="Pfam" id="PF20994">
    <property type="entry name" value="CENPU"/>
    <property type="match status" value="1"/>
</dbReference>